<name>A0A1C6TAK2_9ACTN</name>
<organism evidence="4 5">
    <name type="scientific">Micromonospora pallida</name>
    <dbReference type="NCBI Taxonomy" id="145854"/>
    <lineage>
        <taxon>Bacteria</taxon>
        <taxon>Bacillati</taxon>
        <taxon>Actinomycetota</taxon>
        <taxon>Actinomycetes</taxon>
        <taxon>Micromonosporales</taxon>
        <taxon>Micromonosporaceae</taxon>
        <taxon>Micromonospora</taxon>
    </lineage>
</organism>
<sequence>MSDDRQEPWTGKTPEGRPGGVAPSGGRPPDGRPDTPAGPPREPTRVRPATTAWSGRAEVPPPRSAHDAEAAPAEWYVEDQGDRRWWMPIVVASVALAAFAVLGLGLWLVARTGPEATPRSPLPSPSAEPPTSAPPTSPSTRAPTTQARVPMPNLVGLPRSAAEAALDRLGLGYRSELRRSDRPAGTVLGTEPKAGERVPVGTDVTLVVSEGSQPTSPSGASPAPTPPPTTGRTPTAAASR</sequence>
<dbReference type="InterPro" id="IPR005543">
    <property type="entry name" value="PASTA_dom"/>
</dbReference>
<keyword evidence="5" id="KW-1185">Reference proteome</keyword>
<reference evidence="5" key="1">
    <citation type="submission" date="2016-06" db="EMBL/GenBank/DDBJ databases">
        <authorList>
            <person name="Varghese N."/>
            <person name="Submissions Spin"/>
        </authorList>
    </citation>
    <scope>NUCLEOTIDE SEQUENCE [LARGE SCALE GENOMIC DNA]</scope>
    <source>
        <strain evidence="5">DSM 43817</strain>
    </source>
</reference>
<dbReference type="CDD" id="cd06577">
    <property type="entry name" value="PASTA_pknB"/>
    <property type="match status" value="1"/>
</dbReference>
<evidence type="ECO:0000313" key="5">
    <source>
        <dbReference type="Proteomes" id="UP000198959"/>
    </source>
</evidence>
<feature type="region of interest" description="Disordered" evidence="1">
    <location>
        <begin position="1"/>
        <end position="71"/>
    </location>
</feature>
<dbReference type="STRING" id="145854.GA0074692_5065"/>
<evidence type="ECO:0000256" key="2">
    <source>
        <dbReference type="SAM" id="Phobius"/>
    </source>
</evidence>
<feature type="domain" description="PASTA" evidence="3">
    <location>
        <begin position="145"/>
        <end position="210"/>
    </location>
</feature>
<dbReference type="Proteomes" id="UP000198959">
    <property type="component" value="Unassembled WGS sequence"/>
</dbReference>
<protein>
    <submittedName>
        <fullName evidence="4">PASTA domain-containing protein</fullName>
    </submittedName>
</protein>
<evidence type="ECO:0000259" key="3">
    <source>
        <dbReference type="PROSITE" id="PS51178"/>
    </source>
</evidence>
<gene>
    <name evidence="4" type="ORF">GA0074692_5065</name>
</gene>
<dbReference type="OrthoDB" id="3402335at2"/>
<dbReference type="SMART" id="SM00740">
    <property type="entry name" value="PASTA"/>
    <property type="match status" value="1"/>
</dbReference>
<evidence type="ECO:0000313" key="4">
    <source>
        <dbReference type="EMBL" id="SCL38592.1"/>
    </source>
</evidence>
<feature type="region of interest" description="Disordered" evidence="1">
    <location>
        <begin position="172"/>
        <end position="240"/>
    </location>
</feature>
<dbReference type="RefSeq" id="WP_091648115.1">
    <property type="nucleotide sequence ID" value="NZ_FMHW01000002.1"/>
</dbReference>
<dbReference type="AlphaFoldDB" id="A0A1C6TAK2"/>
<dbReference type="Gene3D" id="3.30.10.20">
    <property type="match status" value="1"/>
</dbReference>
<keyword evidence="2" id="KW-0472">Membrane</keyword>
<dbReference type="EMBL" id="FMHW01000002">
    <property type="protein sequence ID" value="SCL38592.1"/>
    <property type="molecule type" value="Genomic_DNA"/>
</dbReference>
<keyword evidence="2" id="KW-1133">Transmembrane helix</keyword>
<evidence type="ECO:0000256" key="1">
    <source>
        <dbReference type="SAM" id="MobiDB-lite"/>
    </source>
</evidence>
<feature type="region of interest" description="Disordered" evidence="1">
    <location>
        <begin position="115"/>
        <end position="155"/>
    </location>
</feature>
<feature type="compositionally biased region" description="Pro residues" evidence="1">
    <location>
        <begin position="120"/>
        <end position="137"/>
    </location>
</feature>
<dbReference type="Pfam" id="PF03793">
    <property type="entry name" value="PASTA"/>
    <property type="match status" value="1"/>
</dbReference>
<keyword evidence="2" id="KW-0812">Transmembrane</keyword>
<dbReference type="PROSITE" id="PS51178">
    <property type="entry name" value="PASTA"/>
    <property type="match status" value="1"/>
</dbReference>
<feature type="compositionally biased region" description="Low complexity" evidence="1">
    <location>
        <begin position="230"/>
        <end position="240"/>
    </location>
</feature>
<proteinExistence type="predicted"/>
<feature type="transmembrane region" description="Helical" evidence="2">
    <location>
        <begin position="85"/>
        <end position="110"/>
    </location>
</feature>
<accession>A0A1C6TAK2</accession>